<dbReference type="Proteomes" id="UP000076842">
    <property type="component" value="Unassembled WGS sequence"/>
</dbReference>
<dbReference type="OrthoDB" id="2550922at2759"/>
<evidence type="ECO:0008006" key="6">
    <source>
        <dbReference type="Google" id="ProtNLM"/>
    </source>
</evidence>
<evidence type="ECO:0000313" key="5">
    <source>
        <dbReference type="Proteomes" id="UP000076842"/>
    </source>
</evidence>
<dbReference type="HAMAP" id="MF_01385">
    <property type="entry name" value="UreF"/>
    <property type="match status" value="1"/>
</dbReference>
<dbReference type="AlphaFoldDB" id="A0A165ILG1"/>
<evidence type="ECO:0000256" key="3">
    <source>
        <dbReference type="ARBA" id="ARBA00046339"/>
    </source>
</evidence>
<protein>
    <recommendedName>
        <fullName evidence="6">Urease accessory protein UreF</fullName>
    </recommendedName>
</protein>
<reference evidence="4 5" key="1">
    <citation type="journal article" date="2016" name="Mol. Biol. Evol.">
        <title>Comparative Genomics of Early-Diverging Mushroom-Forming Fungi Provides Insights into the Origins of Lignocellulose Decay Capabilities.</title>
        <authorList>
            <person name="Nagy L.G."/>
            <person name="Riley R."/>
            <person name="Tritt A."/>
            <person name="Adam C."/>
            <person name="Daum C."/>
            <person name="Floudas D."/>
            <person name="Sun H."/>
            <person name="Yadav J.S."/>
            <person name="Pangilinan J."/>
            <person name="Larsson K.H."/>
            <person name="Matsuura K."/>
            <person name="Barry K."/>
            <person name="Labutti K."/>
            <person name="Kuo R."/>
            <person name="Ohm R.A."/>
            <person name="Bhattacharya S.S."/>
            <person name="Shirouzu T."/>
            <person name="Yoshinaga Y."/>
            <person name="Martin F.M."/>
            <person name="Grigoriev I.V."/>
            <person name="Hibbett D.S."/>
        </authorList>
    </citation>
    <scope>NUCLEOTIDE SEQUENCE [LARGE SCALE GENOMIC DNA]</scope>
    <source>
        <strain evidence="4 5">HHB12733</strain>
    </source>
</reference>
<dbReference type="Pfam" id="PF01730">
    <property type="entry name" value="UreF"/>
    <property type="match status" value="1"/>
</dbReference>
<evidence type="ECO:0000256" key="1">
    <source>
        <dbReference type="ARBA" id="ARBA00022988"/>
    </source>
</evidence>
<dbReference type="InterPro" id="IPR038277">
    <property type="entry name" value="UreF_sf"/>
</dbReference>
<dbReference type="Gene3D" id="1.10.4190.10">
    <property type="entry name" value="Urease accessory protein UreF"/>
    <property type="match status" value="1"/>
</dbReference>
<dbReference type="PANTHER" id="PTHR33620:SF1">
    <property type="entry name" value="UREASE ACCESSORY PROTEIN F"/>
    <property type="match status" value="1"/>
</dbReference>
<dbReference type="InParanoid" id="A0A165ILG1"/>
<name>A0A165ILG1_9BASI</name>
<keyword evidence="1" id="KW-0996">Nickel insertion</keyword>
<organism evidence="4 5">
    <name type="scientific">Calocera cornea HHB12733</name>
    <dbReference type="NCBI Taxonomy" id="1353952"/>
    <lineage>
        <taxon>Eukaryota</taxon>
        <taxon>Fungi</taxon>
        <taxon>Dikarya</taxon>
        <taxon>Basidiomycota</taxon>
        <taxon>Agaricomycotina</taxon>
        <taxon>Dacrymycetes</taxon>
        <taxon>Dacrymycetales</taxon>
        <taxon>Dacrymycetaceae</taxon>
        <taxon>Calocera</taxon>
    </lineage>
</organism>
<accession>A0A165ILG1</accession>
<gene>
    <name evidence="4" type="ORF">CALCODRAFT_428892</name>
</gene>
<dbReference type="EMBL" id="KV423928">
    <property type="protein sequence ID" value="KZT60728.1"/>
    <property type="molecule type" value="Genomic_DNA"/>
</dbReference>
<proteinExistence type="inferred from homology"/>
<evidence type="ECO:0000256" key="2">
    <source>
        <dbReference type="ARBA" id="ARBA00023186"/>
    </source>
</evidence>
<dbReference type="STRING" id="1353952.A0A165ILG1"/>
<dbReference type="InterPro" id="IPR002639">
    <property type="entry name" value="UreF"/>
</dbReference>
<keyword evidence="5" id="KW-1185">Reference proteome</keyword>
<dbReference type="FunCoup" id="A0A165ILG1">
    <property type="interactions" value="14"/>
</dbReference>
<dbReference type="GO" id="GO:0016151">
    <property type="term" value="F:nickel cation binding"/>
    <property type="evidence" value="ECO:0007669"/>
    <property type="project" value="InterPro"/>
</dbReference>
<keyword evidence="2" id="KW-0143">Chaperone</keyword>
<sequence>MELTPPPNIAKPSLDDSEAYLLLLLADGNLPTGAFVASAGLESFFKHGFGGVGLGGGAGGVAVKQGADGTVEFLRNSVASYARSASPFVRDAHAVVAAYIRGEEGLGLEEALAKLGELDALYEAMTLNHVARRASTTQGIALLTLYSKGFTKPPGAPNGPNEEEGVDMEDFVVEMKLRIRRGKLSGHLPICWAVLTAALGLQAERSVWLHLFLHARALLSASVRLNTLGPYAAQQLLLHRVRPLVDEEMKRCAPLHAGLDDAIDGLEDDEDVRPANTWPLGEILAARHDLQHSRIFNS</sequence>
<dbReference type="PANTHER" id="PTHR33620">
    <property type="entry name" value="UREASE ACCESSORY PROTEIN F"/>
    <property type="match status" value="1"/>
</dbReference>
<comment type="similarity">
    <text evidence="3">Belongs to the UreF family.</text>
</comment>
<evidence type="ECO:0000313" key="4">
    <source>
        <dbReference type="EMBL" id="KZT60728.1"/>
    </source>
</evidence>